<evidence type="ECO:0000256" key="1">
    <source>
        <dbReference type="ARBA" id="ARBA00006484"/>
    </source>
</evidence>
<dbReference type="PRINTS" id="PR00081">
    <property type="entry name" value="GDHRDH"/>
</dbReference>
<dbReference type="InterPro" id="IPR020904">
    <property type="entry name" value="Sc_DH/Rdtase_CS"/>
</dbReference>
<dbReference type="PANTHER" id="PTHR42901:SF1">
    <property type="entry name" value="ALCOHOL DEHYDROGENASE"/>
    <property type="match status" value="1"/>
</dbReference>
<protein>
    <submittedName>
        <fullName evidence="6">3-hydroxy acid dehydrogenase</fullName>
        <ecNumber evidence="6">1.1.1.381</ecNumber>
    </submittedName>
</protein>
<name>A0AAF0DS30_9BASI</name>
<keyword evidence="2" id="KW-0521">NADP</keyword>
<dbReference type="AlphaFoldDB" id="A0AAF0DS30"/>
<dbReference type="GO" id="GO:0016616">
    <property type="term" value="F:oxidoreductase activity, acting on the CH-OH group of donors, NAD or NADP as acceptor"/>
    <property type="evidence" value="ECO:0007669"/>
    <property type="project" value="UniProtKB-ARBA"/>
</dbReference>
<reference evidence="6" key="1">
    <citation type="submission" date="2023-03" db="EMBL/GenBank/DDBJ databases">
        <title>Mating type loci evolution in Malassezia.</title>
        <authorList>
            <person name="Coelho M.A."/>
        </authorList>
    </citation>
    <scope>NUCLEOTIDE SEQUENCE</scope>
    <source>
        <strain evidence="6">CBS 14135</strain>
    </source>
</reference>
<dbReference type="Gene3D" id="3.40.50.720">
    <property type="entry name" value="NAD(P)-binding Rossmann-like Domain"/>
    <property type="match status" value="1"/>
</dbReference>
<keyword evidence="3 6" id="KW-0560">Oxidoreductase</keyword>
<dbReference type="Proteomes" id="UP001216638">
    <property type="component" value="Chromosome 1"/>
</dbReference>
<dbReference type="FunFam" id="3.40.50.720:FF:000047">
    <property type="entry name" value="NADP-dependent L-serine/L-allo-threonine dehydrogenase"/>
    <property type="match status" value="1"/>
</dbReference>
<accession>A0AAF0DS30</accession>
<dbReference type="InterPro" id="IPR057326">
    <property type="entry name" value="KR_dom"/>
</dbReference>
<dbReference type="Pfam" id="PF00106">
    <property type="entry name" value="adh_short"/>
    <property type="match status" value="1"/>
</dbReference>
<proteinExistence type="inferred from homology"/>
<dbReference type="PROSITE" id="PS00061">
    <property type="entry name" value="ADH_SHORT"/>
    <property type="match status" value="1"/>
</dbReference>
<comment type="similarity">
    <text evidence="1 4">Belongs to the short-chain dehydrogenases/reductases (SDR) family.</text>
</comment>
<evidence type="ECO:0000256" key="2">
    <source>
        <dbReference type="ARBA" id="ARBA00022857"/>
    </source>
</evidence>
<dbReference type="InterPro" id="IPR036291">
    <property type="entry name" value="NAD(P)-bd_dom_sf"/>
</dbReference>
<evidence type="ECO:0000259" key="5">
    <source>
        <dbReference type="SMART" id="SM00822"/>
    </source>
</evidence>
<dbReference type="SUPFAM" id="SSF51735">
    <property type="entry name" value="NAD(P)-binding Rossmann-fold domains"/>
    <property type="match status" value="1"/>
</dbReference>
<evidence type="ECO:0000256" key="3">
    <source>
        <dbReference type="ARBA" id="ARBA00023002"/>
    </source>
</evidence>
<evidence type="ECO:0000313" key="7">
    <source>
        <dbReference type="Proteomes" id="UP001216638"/>
    </source>
</evidence>
<dbReference type="PANTHER" id="PTHR42901">
    <property type="entry name" value="ALCOHOL DEHYDROGENASE"/>
    <property type="match status" value="1"/>
</dbReference>
<dbReference type="InterPro" id="IPR002347">
    <property type="entry name" value="SDR_fam"/>
</dbReference>
<gene>
    <name evidence="6" type="ORF">MBRA1_001032</name>
</gene>
<evidence type="ECO:0000256" key="4">
    <source>
        <dbReference type="RuleBase" id="RU000363"/>
    </source>
</evidence>
<feature type="domain" description="Ketoreductase" evidence="5">
    <location>
        <begin position="10"/>
        <end position="203"/>
    </location>
</feature>
<dbReference type="EC" id="1.1.1.381" evidence="6"/>
<sequence>MWTTKLLHDKVVLVTGASSGIGAATATLFARAGANVVLTARRTDKLAEVCRACEEANRAGQTGKGGRYAAVSLDMTNTEQVNKVLTLLPEWGRDVDVLVNNAGLAVGTDRVGDVKPDAIDRMLNTNVHGLIHITQQLVREFKARNSGHIINLGSIAGVNAYPGGSVYCASKAALHSFTTALRMELVDTPIRVSEIQPGMVETEFSLVRYRGDQSAADKVYEGIEPLTAEDIAEEVVWAASRKPHVNVADVLILPTNQASSYHVSRK</sequence>
<dbReference type="EMBL" id="CP119951">
    <property type="protein sequence ID" value="WFC94402.1"/>
    <property type="molecule type" value="Genomic_DNA"/>
</dbReference>
<dbReference type="PRINTS" id="PR00080">
    <property type="entry name" value="SDRFAMILY"/>
</dbReference>
<organism evidence="6 7">
    <name type="scientific">Malassezia brasiliensis</name>
    <dbReference type="NCBI Taxonomy" id="1821822"/>
    <lineage>
        <taxon>Eukaryota</taxon>
        <taxon>Fungi</taxon>
        <taxon>Dikarya</taxon>
        <taxon>Basidiomycota</taxon>
        <taxon>Ustilaginomycotina</taxon>
        <taxon>Malasseziomycetes</taxon>
        <taxon>Malasseziales</taxon>
        <taxon>Malasseziaceae</taxon>
        <taxon>Malassezia</taxon>
    </lineage>
</organism>
<dbReference type="SMART" id="SM00822">
    <property type="entry name" value="PKS_KR"/>
    <property type="match status" value="1"/>
</dbReference>
<keyword evidence="7" id="KW-1185">Reference proteome</keyword>
<evidence type="ECO:0000313" key="6">
    <source>
        <dbReference type="EMBL" id="WFC94402.1"/>
    </source>
</evidence>